<keyword evidence="2 5" id="KW-0808">Transferase</keyword>
<dbReference type="EMBL" id="CAJNDS010001302">
    <property type="protein sequence ID" value="CAE7254617.1"/>
    <property type="molecule type" value="Genomic_DNA"/>
</dbReference>
<evidence type="ECO:0000256" key="4">
    <source>
        <dbReference type="ARBA" id="ARBA00022884"/>
    </source>
</evidence>
<name>A0A812M0P3_9DINO</name>
<keyword evidence="4 5" id="KW-0694">RNA-binding</keyword>
<evidence type="ECO:0000256" key="5">
    <source>
        <dbReference type="PROSITE-ProRule" id="PRU01023"/>
    </source>
</evidence>
<feature type="binding site" evidence="5">
    <location>
        <position position="58"/>
    </location>
    <ligand>
        <name>S-adenosyl-L-methionine</name>
        <dbReference type="ChEBI" id="CHEBI:59789"/>
    </ligand>
</feature>
<dbReference type="InterPro" id="IPR023267">
    <property type="entry name" value="RCMT"/>
</dbReference>
<evidence type="ECO:0000313" key="7">
    <source>
        <dbReference type="EMBL" id="CAE7254617.1"/>
    </source>
</evidence>
<dbReference type="PRINTS" id="PR02008">
    <property type="entry name" value="RCMTFAMILY"/>
</dbReference>
<dbReference type="PROSITE" id="PS51686">
    <property type="entry name" value="SAM_MT_RSMB_NOP"/>
    <property type="match status" value="1"/>
</dbReference>
<evidence type="ECO:0000259" key="6">
    <source>
        <dbReference type="PROSITE" id="PS51686"/>
    </source>
</evidence>
<feature type="active site" description="Nucleophile" evidence="5">
    <location>
        <position position="111"/>
    </location>
</feature>
<dbReference type="GO" id="GO:0003723">
    <property type="term" value="F:RNA binding"/>
    <property type="evidence" value="ECO:0007669"/>
    <property type="project" value="UniProtKB-UniRule"/>
</dbReference>
<reference evidence="7" key="1">
    <citation type="submission" date="2021-02" db="EMBL/GenBank/DDBJ databases">
        <authorList>
            <person name="Dougan E. K."/>
            <person name="Rhodes N."/>
            <person name="Thang M."/>
            <person name="Chan C."/>
        </authorList>
    </citation>
    <scope>NUCLEOTIDE SEQUENCE</scope>
</reference>
<dbReference type="GO" id="GO:0008173">
    <property type="term" value="F:RNA methyltransferase activity"/>
    <property type="evidence" value="ECO:0007669"/>
    <property type="project" value="InterPro"/>
</dbReference>
<evidence type="ECO:0000256" key="1">
    <source>
        <dbReference type="ARBA" id="ARBA00022603"/>
    </source>
</evidence>
<proteinExistence type="inferred from homology"/>
<sequence length="483" mass="52768">MVLSCCLTLHRVLGKAASPASCAALANAGHFPVLMEQAGTNASHDRSARIDFGHILADVPCSGDGTARKNSHVFRTWSRREAIELSSLQRRILLRGLYLLPPGGTLVYSTCSLNPLENEAVVLSCLRRWNSTHVQGRVKLPVRLVDGREMLKGRCALQPSPGLTSWVVPAPQRGGPFFSSWEEVPEELRNAERFALRPEMFPAGEANAEELSKCIRFYPHHSNTGGFFVAVFKKAPATSDVLQGPHPPPASQCEGRGGHPLLSSKFHRVVETDRAWQELVNFYGIDAAWSQDKLKRGLLLWQTMKGKTEPERISLVSEAVARLFDAVSCDGRQVAWARMGMFLFEHLPKGLLAGGVAPCRWRPHAEAVHMLAPILHRRQVSLKAQLVRQVLGSAHRQSTLTEGTPLACAVAAGAPSATHHHVCGGLLVQMQGSTCSWAPGVATPKQLRLLVDDDLAQALLERCQPLETASCWAGLLSRMCPCL</sequence>
<dbReference type="InterPro" id="IPR001678">
    <property type="entry name" value="MeTrfase_RsmB-F_NOP2_dom"/>
</dbReference>
<dbReference type="PANTHER" id="PTHR22808">
    <property type="entry name" value="NCL1 YEAST -RELATED NOL1/NOP2/FMU SUN DOMAIN-CONTAINING"/>
    <property type="match status" value="1"/>
</dbReference>
<comment type="similarity">
    <text evidence="5">Belongs to the class I-like SAM-binding methyltransferase superfamily. RsmB/NOP family.</text>
</comment>
<dbReference type="GO" id="GO:0001510">
    <property type="term" value="P:RNA methylation"/>
    <property type="evidence" value="ECO:0007669"/>
    <property type="project" value="InterPro"/>
</dbReference>
<keyword evidence="8" id="KW-1185">Reference proteome</keyword>
<accession>A0A812M0P3</accession>
<dbReference type="AlphaFoldDB" id="A0A812M0P3"/>
<dbReference type="Pfam" id="PF01189">
    <property type="entry name" value="Methyltr_RsmB-F"/>
    <property type="match status" value="1"/>
</dbReference>
<keyword evidence="1 5" id="KW-0489">Methyltransferase</keyword>
<dbReference type="PANTHER" id="PTHR22808:SF1">
    <property type="entry name" value="RNA CYTOSINE-C(5)-METHYLTRANSFERASE NSUN2-RELATED"/>
    <property type="match status" value="1"/>
</dbReference>
<gene>
    <name evidence="7" type="primary">NSUN2</name>
    <name evidence="7" type="ORF">SNAT2548_LOCUS12880</name>
</gene>
<dbReference type="Proteomes" id="UP000604046">
    <property type="component" value="Unassembled WGS sequence"/>
</dbReference>
<comment type="caution">
    <text evidence="7">The sequence shown here is derived from an EMBL/GenBank/DDBJ whole genome shotgun (WGS) entry which is preliminary data.</text>
</comment>
<feature type="domain" description="SAM-dependent MTase RsmB/NOP-type" evidence="6">
    <location>
        <begin position="1"/>
        <end position="235"/>
    </location>
</feature>
<evidence type="ECO:0000256" key="3">
    <source>
        <dbReference type="ARBA" id="ARBA00022691"/>
    </source>
</evidence>
<dbReference type="InterPro" id="IPR049560">
    <property type="entry name" value="MeTrfase_RsmB-F_NOP2_cat"/>
</dbReference>
<dbReference type="OrthoDB" id="6093671at2759"/>
<dbReference type="Gene3D" id="3.40.50.150">
    <property type="entry name" value="Vaccinia Virus protein VP39"/>
    <property type="match status" value="1"/>
</dbReference>
<dbReference type="InterPro" id="IPR029063">
    <property type="entry name" value="SAM-dependent_MTases_sf"/>
</dbReference>
<evidence type="ECO:0000313" key="8">
    <source>
        <dbReference type="Proteomes" id="UP000604046"/>
    </source>
</evidence>
<organism evidence="7 8">
    <name type="scientific">Symbiodinium natans</name>
    <dbReference type="NCBI Taxonomy" id="878477"/>
    <lineage>
        <taxon>Eukaryota</taxon>
        <taxon>Sar</taxon>
        <taxon>Alveolata</taxon>
        <taxon>Dinophyceae</taxon>
        <taxon>Suessiales</taxon>
        <taxon>Symbiodiniaceae</taxon>
        <taxon>Symbiodinium</taxon>
    </lineage>
</organism>
<keyword evidence="3 5" id="KW-0949">S-adenosyl-L-methionine</keyword>
<comment type="caution">
    <text evidence="5">Lacks conserved residue(s) required for the propagation of feature annotation.</text>
</comment>
<evidence type="ECO:0000256" key="2">
    <source>
        <dbReference type="ARBA" id="ARBA00022679"/>
    </source>
</evidence>
<dbReference type="SUPFAM" id="SSF53335">
    <property type="entry name" value="S-adenosyl-L-methionine-dependent methyltransferases"/>
    <property type="match status" value="1"/>
</dbReference>
<protein>
    <submittedName>
        <fullName evidence="7">NSUN2 protein</fullName>
    </submittedName>
</protein>